<organism evidence="2 3">
    <name type="scientific">Piloderma croceum (strain F 1598)</name>
    <dbReference type="NCBI Taxonomy" id="765440"/>
    <lineage>
        <taxon>Eukaryota</taxon>
        <taxon>Fungi</taxon>
        <taxon>Dikarya</taxon>
        <taxon>Basidiomycota</taxon>
        <taxon>Agaricomycotina</taxon>
        <taxon>Agaricomycetes</taxon>
        <taxon>Agaricomycetidae</taxon>
        <taxon>Atheliales</taxon>
        <taxon>Atheliaceae</taxon>
        <taxon>Piloderma</taxon>
    </lineage>
</organism>
<dbReference type="InParanoid" id="A0A0C3G7H4"/>
<feature type="region of interest" description="Disordered" evidence="1">
    <location>
        <begin position="52"/>
        <end position="71"/>
    </location>
</feature>
<dbReference type="GO" id="GO:0006355">
    <property type="term" value="P:regulation of DNA-templated transcription"/>
    <property type="evidence" value="ECO:0007669"/>
    <property type="project" value="InterPro"/>
</dbReference>
<evidence type="ECO:0008006" key="4">
    <source>
        <dbReference type="Google" id="ProtNLM"/>
    </source>
</evidence>
<reference evidence="2 3" key="1">
    <citation type="submission" date="2014-04" db="EMBL/GenBank/DDBJ databases">
        <authorList>
            <consortium name="DOE Joint Genome Institute"/>
            <person name="Kuo A."/>
            <person name="Tarkka M."/>
            <person name="Buscot F."/>
            <person name="Kohler A."/>
            <person name="Nagy L.G."/>
            <person name="Floudas D."/>
            <person name="Copeland A."/>
            <person name="Barry K.W."/>
            <person name="Cichocki N."/>
            <person name="Veneault-Fourrey C."/>
            <person name="LaButti K."/>
            <person name="Lindquist E.A."/>
            <person name="Lipzen A."/>
            <person name="Lundell T."/>
            <person name="Morin E."/>
            <person name="Murat C."/>
            <person name="Sun H."/>
            <person name="Tunlid A."/>
            <person name="Henrissat B."/>
            <person name="Grigoriev I.V."/>
            <person name="Hibbett D.S."/>
            <person name="Martin F."/>
            <person name="Nordberg H.P."/>
            <person name="Cantor M.N."/>
            <person name="Hua S.X."/>
        </authorList>
    </citation>
    <scope>NUCLEOTIDE SEQUENCE [LARGE SCALE GENOMIC DNA]</scope>
    <source>
        <strain evidence="2 3">F 1598</strain>
    </source>
</reference>
<dbReference type="OrthoDB" id="3046222at2759"/>
<evidence type="ECO:0000313" key="3">
    <source>
        <dbReference type="Proteomes" id="UP000054166"/>
    </source>
</evidence>
<accession>A0A0C3G7H4</accession>
<feature type="region of interest" description="Disordered" evidence="1">
    <location>
        <begin position="622"/>
        <end position="645"/>
    </location>
</feature>
<name>A0A0C3G7H4_PILCF</name>
<dbReference type="STRING" id="765440.A0A0C3G7H4"/>
<dbReference type="Proteomes" id="UP000054166">
    <property type="component" value="Unassembled WGS sequence"/>
</dbReference>
<evidence type="ECO:0000256" key="1">
    <source>
        <dbReference type="SAM" id="MobiDB-lite"/>
    </source>
</evidence>
<proteinExistence type="predicted"/>
<dbReference type="AlphaFoldDB" id="A0A0C3G7H4"/>
<dbReference type="SUPFAM" id="SSF90073">
    <property type="entry name" value="GCM domain"/>
    <property type="match status" value="1"/>
</dbReference>
<keyword evidence="3" id="KW-1185">Reference proteome</keyword>
<evidence type="ECO:0000313" key="2">
    <source>
        <dbReference type="EMBL" id="KIM92160.1"/>
    </source>
</evidence>
<dbReference type="EMBL" id="KN832970">
    <property type="protein sequence ID" value="KIM92160.1"/>
    <property type="molecule type" value="Genomic_DNA"/>
</dbReference>
<dbReference type="HOGENOM" id="CLU_296140_0_0_1"/>
<reference evidence="3" key="2">
    <citation type="submission" date="2015-01" db="EMBL/GenBank/DDBJ databases">
        <title>Evolutionary Origins and Diversification of the Mycorrhizal Mutualists.</title>
        <authorList>
            <consortium name="DOE Joint Genome Institute"/>
            <consortium name="Mycorrhizal Genomics Consortium"/>
            <person name="Kohler A."/>
            <person name="Kuo A."/>
            <person name="Nagy L.G."/>
            <person name="Floudas D."/>
            <person name="Copeland A."/>
            <person name="Barry K.W."/>
            <person name="Cichocki N."/>
            <person name="Veneault-Fourrey C."/>
            <person name="LaButti K."/>
            <person name="Lindquist E.A."/>
            <person name="Lipzen A."/>
            <person name="Lundell T."/>
            <person name="Morin E."/>
            <person name="Murat C."/>
            <person name="Riley R."/>
            <person name="Ohm R."/>
            <person name="Sun H."/>
            <person name="Tunlid A."/>
            <person name="Henrissat B."/>
            <person name="Grigoriev I.V."/>
            <person name="Hibbett D.S."/>
            <person name="Martin F."/>
        </authorList>
    </citation>
    <scope>NUCLEOTIDE SEQUENCE [LARGE SCALE GENOMIC DNA]</scope>
    <source>
        <strain evidence="3">F 1598</strain>
    </source>
</reference>
<dbReference type="GO" id="GO:0003677">
    <property type="term" value="F:DNA binding"/>
    <property type="evidence" value="ECO:0007669"/>
    <property type="project" value="InterPro"/>
</dbReference>
<gene>
    <name evidence="2" type="ORF">PILCRDRAFT_113626</name>
</gene>
<protein>
    <recommendedName>
        <fullName evidence="4">GCM domain-containing protein</fullName>
    </recommendedName>
</protein>
<sequence length="1020" mass="114785">MYPPPPNRVEHVPDPRARFEAHPTTLYLPHGPHTFPQYTSPPYPIGPVYANRGPPLPSSSAQPGPQVIQGHPYSQNWTTDPQGSLVPTTTPEVMHKDPREALIDTSTSYPTGYVRREVVLGAQSQKSFHTKWAWRSNGNTMHEGRRAETHCCLGVIRCSSCGRLTRPKTQTAARNTQIQAPCSLCGQTSPQTWDKCDAKTFHFTMERNGVIYVVWEHFGDHDHGRPPGSALSKAEQAAVDVQVVRHQNATAHQLRTGDSGPGSVPLSDISETLANPRKAHYELGQSQARLGIQPSPMKGGLSILHTLGNLGDKFKTPFVVGSSFSGPTYFSLRTPFMEKILGDAIDSWIVDTETGHTSAAIHRCITDGDVKFFRQGNLLTSCVWTRVMPCWFPVLYSWLDKLDTEHHIPHFRHLFDTIVKRAGLKFEPKYLMNVMDFSASQRSAHAEAYADTLMGLIPAFRDLSEEARAAQRASYLVEASQAQQGCVTHFQHSTTRVRSNNALVPVDLEGTFETLLAILLSEITTPSRFDNAVRQLHMNFPKIHGWLEWWLKPTVASMIFPAKRVMDPSVAAEVPSTSNAVEHQHQLLHHAVGIDHNCIKGIENLYLHVQEMEAQYNAIANGHYNPNKTPSPRKASSKRWEVNDGRAPDTIHDLERLAQPGSHAAVTTQPSTPLNDRCLQSYPWLYPNSCFFDNNLELWYRAFQQWPNHVREAFFKALDSNSILACIFYHFARHLKWELDITQSHVDGLREFKLCQMVLKSRIFEKWKLHEPGSFGCTVTWLHHAIRDRTDDQIQQYFGFQHTLITKCSEGHTSSIAAAVPQHLFKFNIRDLAMTKAICGPEITTTDYLSHFIPRRLVGLSHGTTVLHSLPVDQCSHVGCSCHAPIISIKTSWPQILHIKNFVDESVHIEHAFTIPDGQGGSVAYQLVGRVVFRADHFVSEVMVGDKMYYYNDMDSGKLREKTPASIVAMPSVLIVYHRITGQVRISCMVSSLLLIWCPNSRQHVPPNPSQMTLRTLMMI</sequence>
<dbReference type="InterPro" id="IPR036115">
    <property type="entry name" value="GCM_dom_sf"/>
</dbReference>